<feature type="region of interest" description="Disordered" evidence="2">
    <location>
        <begin position="1164"/>
        <end position="1184"/>
    </location>
</feature>
<protein>
    <submittedName>
        <fullName evidence="3">Uncharacterized protein</fullName>
    </submittedName>
</protein>
<comment type="caution">
    <text evidence="3">The sequence shown here is derived from an EMBL/GenBank/DDBJ whole genome shotgun (WGS) entry which is preliminary data.</text>
</comment>
<organism evidence="3 4">
    <name type="scientific">Tricholomella constricta</name>
    <dbReference type="NCBI Taxonomy" id="117010"/>
    <lineage>
        <taxon>Eukaryota</taxon>
        <taxon>Fungi</taxon>
        <taxon>Dikarya</taxon>
        <taxon>Basidiomycota</taxon>
        <taxon>Agaricomycotina</taxon>
        <taxon>Agaricomycetes</taxon>
        <taxon>Agaricomycetidae</taxon>
        <taxon>Agaricales</taxon>
        <taxon>Tricholomatineae</taxon>
        <taxon>Lyophyllaceae</taxon>
        <taxon>Tricholomella</taxon>
    </lineage>
</organism>
<feature type="region of interest" description="Disordered" evidence="2">
    <location>
        <begin position="177"/>
        <end position="251"/>
    </location>
</feature>
<feature type="compositionally biased region" description="Polar residues" evidence="2">
    <location>
        <begin position="222"/>
        <end position="244"/>
    </location>
</feature>
<feature type="compositionally biased region" description="Basic and acidic residues" evidence="2">
    <location>
        <begin position="1281"/>
        <end position="1290"/>
    </location>
</feature>
<name>A0A8H5M8A8_9AGAR</name>
<accession>A0A8H5M8A8</accession>
<feature type="coiled-coil region" evidence="1">
    <location>
        <begin position="1699"/>
        <end position="1726"/>
    </location>
</feature>
<evidence type="ECO:0000313" key="4">
    <source>
        <dbReference type="Proteomes" id="UP000565441"/>
    </source>
</evidence>
<reference evidence="3 4" key="1">
    <citation type="journal article" date="2020" name="ISME J.">
        <title>Uncovering the hidden diversity of litter-decomposition mechanisms in mushroom-forming fungi.</title>
        <authorList>
            <person name="Floudas D."/>
            <person name="Bentzer J."/>
            <person name="Ahren D."/>
            <person name="Johansson T."/>
            <person name="Persson P."/>
            <person name="Tunlid A."/>
        </authorList>
    </citation>
    <scope>NUCLEOTIDE SEQUENCE [LARGE SCALE GENOMIC DNA]</scope>
    <source>
        <strain evidence="3 4">CBS 661.87</strain>
    </source>
</reference>
<gene>
    <name evidence="3" type="ORF">D9615_003315</name>
</gene>
<feature type="region of interest" description="Disordered" evidence="2">
    <location>
        <begin position="429"/>
        <end position="480"/>
    </location>
</feature>
<feature type="compositionally biased region" description="Polar residues" evidence="2">
    <location>
        <begin position="302"/>
        <end position="325"/>
    </location>
</feature>
<feature type="region of interest" description="Disordered" evidence="2">
    <location>
        <begin position="292"/>
        <end position="325"/>
    </location>
</feature>
<feature type="region of interest" description="Disordered" evidence="2">
    <location>
        <begin position="1272"/>
        <end position="1306"/>
    </location>
</feature>
<dbReference type="Proteomes" id="UP000565441">
    <property type="component" value="Unassembled WGS sequence"/>
</dbReference>
<feature type="compositionally biased region" description="Polar residues" evidence="2">
    <location>
        <begin position="429"/>
        <end position="441"/>
    </location>
</feature>
<keyword evidence="4" id="KW-1185">Reference proteome</keyword>
<feature type="region of interest" description="Disordered" evidence="2">
    <location>
        <begin position="1349"/>
        <end position="1374"/>
    </location>
</feature>
<dbReference type="OrthoDB" id="3067839at2759"/>
<dbReference type="EMBL" id="JAACJP010000005">
    <property type="protein sequence ID" value="KAF5384321.1"/>
    <property type="molecule type" value="Genomic_DNA"/>
</dbReference>
<feature type="region of interest" description="Disordered" evidence="2">
    <location>
        <begin position="366"/>
        <end position="399"/>
    </location>
</feature>
<feature type="compositionally biased region" description="Polar residues" evidence="2">
    <location>
        <begin position="191"/>
        <end position="210"/>
    </location>
</feature>
<proteinExistence type="predicted"/>
<feature type="compositionally biased region" description="Basic and acidic residues" evidence="2">
    <location>
        <begin position="1353"/>
        <end position="1362"/>
    </location>
</feature>
<evidence type="ECO:0000313" key="3">
    <source>
        <dbReference type="EMBL" id="KAF5384321.1"/>
    </source>
</evidence>
<keyword evidence="1" id="KW-0175">Coiled coil</keyword>
<sequence>MSRSFSFSLRLPPREASVGMEERYLKLEDNRRSAFTRQMYEQQQEFAAEEKAQSEGEDARVAEFGRTLVAFDAEFERNEDRWDRAYAEADARQEDTFQKNEAIRETTFLEGQGRRNTTFRDSEAVWAKRSESYAAVRQRRFLEGRQARKDVCNELETALKEQFKDLLEKQQALSAAEERRRDNLVNPIPATASSVSSLGTLDEVQSTSTPFDAGTSKKKLSKTPTASSQGIYWTISNPSTTSNKHAAGPGYERRSAIIPPYAGTSCEEKLSDSSSASSPQMIHLTIPNNEHAAWPEQGRPRQYSSHSSSIKNTSQKDNSVALQSSGVTVFSERRSGAVSDALHQPESTMPLISSASTAASSGYSGHVLDAVSNKPSSNKRPDEPSPHDVPMSKSSQQSSMVVLLEQDSDGINDIPPSFLHSVRRAASRLISQSSRSGQGIDNSHARSSSNAAAVTKLDERFRSSQEQRQRSFSSEEETREIRFTAAEATLDAAESERDKAYDQGRRVRDMKIRLKETAYQQEYFGQEITRNGRNVVRRRRFEADQSHRALTFEQSLSRVEKQALGDNALEDGISDIMKITIERLNKKQRRMLEAAREHTDARFRVVMHFDTSYEFYATMSNSSSAAVERERPSLTAGFVPAAIFRGANPQDPLPIPSLDAYDYRTKTLNDLYNRGSKTSNSTQRRQQHLFKKLQTENALAFESGIERRQHFFLLNEQRRQFEFEKKQVERNDEFGKDKNAYEIKFREGQNEREKAFHDAEAARQSSFSDSEVSRDVIFGSSMKDMDERFYSLQDSLQKTCFEVEDRRLIDLEAWGSEMLQRRAKEEEDSYQSQKARLENFYQTRRENLETKKQMAELFDAWKAEHAVAASLAEIEERSLKLEDHRQLVFTRQMYEQQQVFAAEEKAQLEGEAARAAEFSRTLVAFNAEFERNEDLWDRSYAEADARQEDTFQKNEVIWETTFLEGQGRRNTTFRGNEAVWAKRSEWYAAKRQTRFLEGRQARKDVCDELETALKEQNRDHLEKQQDIFAAEDSRRKDELLINSTPTTASKDISSVSNIGTSVQSDAGTFKDQLSETPLASLPEEIHSTITNPSTTSNEQAARPAQVQSILTVADAGTSSKEKLSVTLLASLPQGIHSTISNPSTTNEHAARPVGQVQSILTVPDAGSTSSKEKLRKTPLASSAQGIHSTITNPMTTSNEHAAIKVTSQKDDSGKNIPLVLKYPASMLFFSSGDFFPATPRAVSDALHQPESTMSLSSSASTVALSRFSGHVLDAVSNDPPSNKKPDEPSAHDVSISQSSQGSAMAVHLEQDSNDINVTPPSFLHSFRRAASRLIASSWFSGHVLDAVSNEPPSNKKPDEPSAHDVSIAQSSQQSPIAVNLEQDSNGINVTPPSFLHSFRRAASRLLSHSSRRSLDVNHSDARSSNLASLVAIYEERFRSGQEQRQRAFSSKEKTRETHFKAAEATHDAAESERDKAYNQGRRVREMKFRLKETTYQQAYSGRELTWNGRNHVRQQRFNVDQRYRASTFHRLLSRMEMQALGDDTSEDEIFDMMKSNVERLIQKQERMLGAARERFDARFIAADRTFNGVVPDGVVSRKISLAVPESPPMPLHSRPEALGQGYQSLLAGSASARPSVHKSLSAGFGANPQDPLPIPSFRVYNDGTKAPENPRRWRQHLFEKSQTERELAFESGIERRRHLFLLNEQKRQLKFEKKQVERNKEFGEDKDAYEIKFREGQNKREKVFLDAEAARQSSIKVFEASRDAAFDFSMKDMDDRFYAMQNRLQKTCFEAEDRRLSDLEAWSSEVLQRTKF</sequence>
<feature type="compositionally biased region" description="Basic and acidic residues" evidence="2">
    <location>
        <begin position="456"/>
        <end position="469"/>
    </location>
</feature>
<evidence type="ECO:0000256" key="2">
    <source>
        <dbReference type="SAM" id="MobiDB-lite"/>
    </source>
</evidence>
<evidence type="ECO:0000256" key="1">
    <source>
        <dbReference type="SAM" id="Coils"/>
    </source>
</evidence>